<comment type="similarity">
    <text evidence="1 8">Belongs to the bacterial histone-like protein family.</text>
</comment>
<evidence type="ECO:0000256" key="4">
    <source>
        <dbReference type="ARBA" id="ARBA00023015"/>
    </source>
</evidence>
<evidence type="ECO:0000256" key="8">
    <source>
        <dbReference type="RuleBase" id="RU003939"/>
    </source>
</evidence>
<evidence type="ECO:0000256" key="1">
    <source>
        <dbReference type="ARBA" id="ARBA00010529"/>
    </source>
</evidence>
<keyword evidence="4" id="KW-0805">Transcription regulation</keyword>
<dbReference type="SMART" id="SM00411">
    <property type="entry name" value="BHL"/>
    <property type="match status" value="1"/>
</dbReference>
<dbReference type="PANTHER" id="PTHR33175">
    <property type="entry name" value="DNA-BINDING PROTEIN HU"/>
    <property type="match status" value="1"/>
</dbReference>
<keyword evidence="5" id="KW-0238">DNA-binding</keyword>
<evidence type="ECO:0000256" key="6">
    <source>
        <dbReference type="ARBA" id="ARBA00023163"/>
    </source>
</evidence>
<keyword evidence="3" id="KW-0810">Translation regulation</keyword>
<accession>A0A6B8KFB8</accession>
<dbReference type="GO" id="GO:0006310">
    <property type="term" value="P:DNA recombination"/>
    <property type="evidence" value="ECO:0007669"/>
    <property type="project" value="UniProtKB-KW"/>
</dbReference>
<name>A0A6B8KFB8_9HYPH</name>
<dbReference type="OrthoDB" id="9797747at2"/>
<dbReference type="InterPro" id="IPR000119">
    <property type="entry name" value="Hist_DNA-bd"/>
</dbReference>
<dbReference type="GO" id="GO:0009893">
    <property type="term" value="P:positive regulation of metabolic process"/>
    <property type="evidence" value="ECO:0007669"/>
    <property type="project" value="UniProtKB-ARBA"/>
</dbReference>
<dbReference type="GO" id="GO:0005829">
    <property type="term" value="C:cytosol"/>
    <property type="evidence" value="ECO:0007669"/>
    <property type="project" value="TreeGrafter"/>
</dbReference>
<evidence type="ECO:0000256" key="3">
    <source>
        <dbReference type="ARBA" id="ARBA00022845"/>
    </source>
</evidence>
<dbReference type="NCBIfam" id="NF001401">
    <property type="entry name" value="PRK00285.1"/>
    <property type="match status" value="1"/>
</dbReference>
<dbReference type="GO" id="GO:0003677">
    <property type="term" value="F:DNA binding"/>
    <property type="evidence" value="ECO:0007669"/>
    <property type="project" value="UniProtKB-KW"/>
</dbReference>
<sequence length="116" mass="12682">MLVRADHSNHNESHCVTRAGLAEAVQTRLGLSTTKSIAFVEQVLREIVDTIAAGEDVKLRAFGSFHVRAKKERPGRNPKTGVAAKVTARRVVTFKASRVLHARVNRAAKLAESGRK</sequence>
<dbReference type="PRINTS" id="PR01727">
    <property type="entry name" value="DNABINDINGHU"/>
</dbReference>
<dbReference type="RefSeq" id="WP_136496514.1">
    <property type="nucleotide sequence ID" value="NZ_CP046052.1"/>
</dbReference>
<protein>
    <recommendedName>
        <fullName evidence="2">Integration host factor subunit alpha</fullName>
    </recommendedName>
</protein>
<dbReference type="GO" id="GO:0006417">
    <property type="term" value="P:regulation of translation"/>
    <property type="evidence" value="ECO:0007669"/>
    <property type="project" value="UniProtKB-KW"/>
</dbReference>
<dbReference type="Proteomes" id="UP000309061">
    <property type="component" value="Chromosome"/>
</dbReference>
<dbReference type="PANTHER" id="PTHR33175:SF2">
    <property type="entry name" value="INTEGRATION HOST FACTOR SUBUNIT ALPHA"/>
    <property type="match status" value="1"/>
</dbReference>
<dbReference type="InterPro" id="IPR010992">
    <property type="entry name" value="IHF-like_DNA-bd_dom_sf"/>
</dbReference>
<keyword evidence="6" id="KW-0804">Transcription</keyword>
<dbReference type="Pfam" id="PF00216">
    <property type="entry name" value="Bac_DNA_binding"/>
    <property type="match status" value="1"/>
</dbReference>
<dbReference type="AlphaFoldDB" id="A0A6B8KFB8"/>
<evidence type="ECO:0000313" key="9">
    <source>
        <dbReference type="EMBL" id="QGM46262.1"/>
    </source>
</evidence>
<evidence type="ECO:0000256" key="5">
    <source>
        <dbReference type="ARBA" id="ARBA00023125"/>
    </source>
</evidence>
<evidence type="ECO:0000313" key="10">
    <source>
        <dbReference type="Proteomes" id="UP000309061"/>
    </source>
</evidence>
<evidence type="ECO:0000256" key="7">
    <source>
        <dbReference type="ARBA" id="ARBA00023172"/>
    </source>
</evidence>
<dbReference type="KEGG" id="mhey:H2LOC_011445"/>
<evidence type="ECO:0000256" key="2">
    <source>
        <dbReference type="ARBA" id="ARBA00018329"/>
    </source>
</evidence>
<dbReference type="InterPro" id="IPR005684">
    <property type="entry name" value="IHF_alpha"/>
</dbReference>
<reference evidence="9 10" key="1">
    <citation type="submission" date="2019-11" db="EMBL/GenBank/DDBJ databases">
        <title>The genome sequence of Methylocystis heyeri.</title>
        <authorList>
            <person name="Oshkin I.Y."/>
            <person name="Miroshnikov K."/>
            <person name="Dedysh S.N."/>
        </authorList>
    </citation>
    <scope>NUCLEOTIDE SEQUENCE [LARGE SCALE GENOMIC DNA]</scope>
    <source>
        <strain evidence="9 10">H2</strain>
    </source>
</reference>
<proteinExistence type="inferred from homology"/>
<keyword evidence="7" id="KW-0233">DNA recombination</keyword>
<gene>
    <name evidence="9" type="ORF">H2LOC_011445</name>
</gene>
<dbReference type="CDD" id="cd13835">
    <property type="entry name" value="IHF_A"/>
    <property type="match status" value="1"/>
</dbReference>
<organism evidence="9 10">
    <name type="scientific">Methylocystis heyeri</name>
    <dbReference type="NCBI Taxonomy" id="391905"/>
    <lineage>
        <taxon>Bacteria</taxon>
        <taxon>Pseudomonadati</taxon>
        <taxon>Pseudomonadota</taxon>
        <taxon>Alphaproteobacteria</taxon>
        <taxon>Hyphomicrobiales</taxon>
        <taxon>Methylocystaceae</taxon>
        <taxon>Methylocystis</taxon>
    </lineage>
</organism>
<dbReference type="Gene3D" id="4.10.520.10">
    <property type="entry name" value="IHF-like DNA-binding proteins"/>
    <property type="match status" value="1"/>
</dbReference>
<keyword evidence="10" id="KW-1185">Reference proteome</keyword>
<dbReference type="EMBL" id="CP046052">
    <property type="protein sequence ID" value="QGM46262.1"/>
    <property type="molecule type" value="Genomic_DNA"/>
</dbReference>
<dbReference type="GO" id="GO:0006355">
    <property type="term" value="P:regulation of DNA-templated transcription"/>
    <property type="evidence" value="ECO:0007669"/>
    <property type="project" value="InterPro"/>
</dbReference>
<dbReference type="SUPFAM" id="SSF47729">
    <property type="entry name" value="IHF-like DNA-binding proteins"/>
    <property type="match status" value="1"/>
</dbReference>
<dbReference type="GO" id="GO:0030527">
    <property type="term" value="F:structural constituent of chromatin"/>
    <property type="evidence" value="ECO:0007669"/>
    <property type="project" value="InterPro"/>
</dbReference>